<dbReference type="PANTHER" id="PTHR35446">
    <property type="entry name" value="SI:CH211-175M2.5"/>
    <property type="match status" value="1"/>
</dbReference>
<keyword evidence="3" id="KW-1185">Reference proteome</keyword>
<dbReference type="EMBL" id="JAVRIB010000005">
    <property type="protein sequence ID" value="MDT0634639.1"/>
    <property type="molecule type" value="Genomic_DNA"/>
</dbReference>
<dbReference type="SUPFAM" id="SSF69118">
    <property type="entry name" value="AhpD-like"/>
    <property type="match status" value="1"/>
</dbReference>
<gene>
    <name evidence="2" type="ORF">RM532_06690</name>
</gene>
<dbReference type="InterPro" id="IPR003779">
    <property type="entry name" value="CMD-like"/>
</dbReference>
<dbReference type="RefSeq" id="WP_311652435.1">
    <property type="nucleotide sequence ID" value="NZ_JAVRIB010000005.1"/>
</dbReference>
<dbReference type="Pfam" id="PF02627">
    <property type="entry name" value="CMD"/>
    <property type="match status" value="1"/>
</dbReference>
<sequence length="195" mass="21130">MTAEYQLSLDLVDPDNTNERAKGLLGDAKSNLGFVPNMYAGMANAPGLLDTYLHGYKLFREESGFEPAEQEVVFLTISYDNGCHYCMAAHSMIADKASGVPEAVTEAIRAGKPIADEKLAALAGFTRRMVNTGGKPANADVRAFLNAGYSERHILEIILAIAVKTLSNYSNHVFHTPVDEVFAAYKWSPADARAA</sequence>
<feature type="domain" description="Carboxymuconolactone decarboxylase-like" evidence="1">
    <location>
        <begin position="56"/>
        <end position="116"/>
    </location>
</feature>
<reference evidence="2 3" key="1">
    <citation type="submission" date="2023-09" db="EMBL/GenBank/DDBJ databases">
        <authorList>
            <person name="Rey-Velasco X."/>
        </authorList>
    </citation>
    <scope>NUCLEOTIDE SEQUENCE [LARGE SCALE GENOMIC DNA]</scope>
    <source>
        <strain evidence="2 3">W335</strain>
    </source>
</reference>
<dbReference type="NCBIfam" id="TIGR00778">
    <property type="entry name" value="ahpD_dom"/>
    <property type="match status" value="1"/>
</dbReference>
<dbReference type="InterPro" id="IPR029032">
    <property type="entry name" value="AhpD-like"/>
</dbReference>
<accession>A0ABU3BZU8</accession>
<evidence type="ECO:0000313" key="2">
    <source>
        <dbReference type="EMBL" id="MDT0634639.1"/>
    </source>
</evidence>
<evidence type="ECO:0000259" key="1">
    <source>
        <dbReference type="Pfam" id="PF02627"/>
    </source>
</evidence>
<comment type="caution">
    <text evidence="2">The sequence shown here is derived from an EMBL/GenBank/DDBJ whole genome shotgun (WGS) entry which is preliminary data.</text>
</comment>
<organism evidence="2 3">
    <name type="scientific">Spectribacter hydrogenoxidans</name>
    <dbReference type="NCBI Taxonomy" id="3075608"/>
    <lineage>
        <taxon>Bacteria</taxon>
        <taxon>Pseudomonadati</taxon>
        <taxon>Pseudomonadota</taxon>
        <taxon>Gammaproteobacteria</taxon>
        <taxon>Salinisphaerales</taxon>
        <taxon>Salinisphaeraceae</taxon>
        <taxon>Spectribacter</taxon>
    </lineage>
</organism>
<dbReference type="PANTHER" id="PTHR35446:SF3">
    <property type="entry name" value="CMD DOMAIN-CONTAINING PROTEIN"/>
    <property type="match status" value="1"/>
</dbReference>
<proteinExistence type="predicted"/>
<protein>
    <submittedName>
        <fullName evidence="2">Carboxymuconolactone decarboxylase family protein</fullName>
    </submittedName>
</protein>
<evidence type="ECO:0000313" key="3">
    <source>
        <dbReference type="Proteomes" id="UP001251857"/>
    </source>
</evidence>
<name>A0ABU3BZU8_9GAMM</name>
<dbReference type="Gene3D" id="1.20.1290.10">
    <property type="entry name" value="AhpD-like"/>
    <property type="match status" value="1"/>
</dbReference>
<dbReference type="InterPro" id="IPR004675">
    <property type="entry name" value="AhpD_core"/>
</dbReference>
<dbReference type="Proteomes" id="UP001251857">
    <property type="component" value="Unassembled WGS sequence"/>
</dbReference>